<dbReference type="EMBL" id="NWSV01000023">
    <property type="protein sequence ID" value="PDT01409.1"/>
    <property type="molecule type" value="Genomic_DNA"/>
</dbReference>
<proteinExistence type="predicted"/>
<evidence type="ECO:0000313" key="2">
    <source>
        <dbReference type="EMBL" id="PDT01409.1"/>
    </source>
</evidence>
<name>A0A2A6J5C2_9HYPH</name>
<reference evidence="2 3" key="1">
    <citation type="submission" date="2017-09" db="EMBL/GenBank/DDBJ databases">
        <title>Comparative genomics of rhizobia isolated from Phaseolus vulgaris in China.</title>
        <authorList>
            <person name="Tong W."/>
        </authorList>
    </citation>
    <scope>NUCLEOTIDE SEQUENCE [LARGE SCALE GENOMIC DNA]</scope>
    <source>
        <strain evidence="2 3">C5</strain>
    </source>
</reference>
<evidence type="ECO:0000259" key="1">
    <source>
        <dbReference type="PROSITE" id="PS50943"/>
    </source>
</evidence>
<dbReference type="RefSeq" id="WP_097614792.1">
    <property type="nucleotide sequence ID" value="NZ_NWSV01000023.1"/>
</dbReference>
<dbReference type="GO" id="GO:0003677">
    <property type="term" value="F:DNA binding"/>
    <property type="evidence" value="ECO:0007669"/>
    <property type="project" value="InterPro"/>
</dbReference>
<feature type="domain" description="HTH cro/C1-type" evidence="1">
    <location>
        <begin position="26"/>
        <end position="81"/>
    </location>
</feature>
<dbReference type="PROSITE" id="PS50943">
    <property type="entry name" value="HTH_CROC1"/>
    <property type="match status" value="1"/>
</dbReference>
<dbReference type="InterPro" id="IPR001387">
    <property type="entry name" value="Cro/C1-type_HTH"/>
</dbReference>
<dbReference type="Gene3D" id="1.10.260.40">
    <property type="entry name" value="lambda repressor-like DNA-binding domains"/>
    <property type="match status" value="1"/>
</dbReference>
<comment type="caution">
    <text evidence="2">The sequence shown here is derived from an EMBL/GenBank/DDBJ whole genome shotgun (WGS) entry which is preliminary data.</text>
</comment>
<evidence type="ECO:0000313" key="3">
    <source>
        <dbReference type="Proteomes" id="UP000220768"/>
    </source>
</evidence>
<dbReference type="Proteomes" id="UP000220768">
    <property type="component" value="Unassembled WGS sequence"/>
</dbReference>
<sequence>MTNTADKLQFTAMSDMELYRRLGRAVAKRRDELGMTQAEVATKLGLSRASLANLESGRQRIMVHQLFALVHALKLNSILELVPETWTPAEPLPEIKVTGGTVLSPQQQSSVESLLASAFAEEVLRKRNP</sequence>
<dbReference type="CDD" id="cd00093">
    <property type="entry name" value="HTH_XRE"/>
    <property type="match status" value="1"/>
</dbReference>
<protein>
    <submittedName>
        <fullName evidence="2">Transcriptional regulator</fullName>
    </submittedName>
</protein>
<dbReference type="SMART" id="SM00530">
    <property type="entry name" value="HTH_XRE"/>
    <property type="match status" value="1"/>
</dbReference>
<dbReference type="SUPFAM" id="SSF47413">
    <property type="entry name" value="lambda repressor-like DNA-binding domains"/>
    <property type="match status" value="1"/>
</dbReference>
<keyword evidence="3" id="KW-1185">Reference proteome</keyword>
<accession>A0A2A6J5C2</accession>
<dbReference type="Pfam" id="PF01381">
    <property type="entry name" value="HTH_3"/>
    <property type="match status" value="1"/>
</dbReference>
<dbReference type="AlphaFoldDB" id="A0A2A6J5C2"/>
<dbReference type="InterPro" id="IPR010982">
    <property type="entry name" value="Lambda_DNA-bd_dom_sf"/>
</dbReference>
<gene>
    <name evidence="2" type="ORF">CO666_25255</name>
</gene>
<organism evidence="2 3">
    <name type="scientific">Rhizobium chutanense</name>
    <dbReference type="NCBI Taxonomy" id="2035448"/>
    <lineage>
        <taxon>Bacteria</taxon>
        <taxon>Pseudomonadati</taxon>
        <taxon>Pseudomonadota</taxon>
        <taxon>Alphaproteobacteria</taxon>
        <taxon>Hyphomicrobiales</taxon>
        <taxon>Rhizobiaceae</taxon>
        <taxon>Rhizobium/Agrobacterium group</taxon>
        <taxon>Rhizobium</taxon>
    </lineage>
</organism>